<sequence>MKVEIYSYDIGQDRRSLHETWTLDKNGHAVCDRAFEQDFMEMHGIPYEGKMLYPKDGETFLRNLPWEYAHCSLVRAVVVE</sequence>
<keyword evidence="2" id="KW-1185">Reference proteome</keyword>
<gene>
    <name evidence="1" type="ORF">ACFQDI_20505</name>
</gene>
<proteinExistence type="predicted"/>
<dbReference type="EMBL" id="JBHSMQ010000009">
    <property type="protein sequence ID" value="MFC5457262.1"/>
    <property type="molecule type" value="Genomic_DNA"/>
</dbReference>
<evidence type="ECO:0000313" key="2">
    <source>
        <dbReference type="Proteomes" id="UP001596052"/>
    </source>
</evidence>
<protein>
    <submittedName>
        <fullName evidence="1">Uncharacterized protein</fullName>
    </submittedName>
</protein>
<organism evidence="1 2">
    <name type="scientific">Prosthecobacter fluviatilis</name>
    <dbReference type="NCBI Taxonomy" id="445931"/>
    <lineage>
        <taxon>Bacteria</taxon>
        <taxon>Pseudomonadati</taxon>
        <taxon>Verrucomicrobiota</taxon>
        <taxon>Verrucomicrobiia</taxon>
        <taxon>Verrucomicrobiales</taxon>
        <taxon>Verrucomicrobiaceae</taxon>
        <taxon>Prosthecobacter</taxon>
    </lineage>
</organism>
<accession>A0ABW0KX28</accession>
<comment type="caution">
    <text evidence="1">The sequence shown here is derived from an EMBL/GenBank/DDBJ whole genome shotgun (WGS) entry which is preliminary data.</text>
</comment>
<evidence type="ECO:0000313" key="1">
    <source>
        <dbReference type="EMBL" id="MFC5457262.1"/>
    </source>
</evidence>
<dbReference type="RefSeq" id="WP_377170368.1">
    <property type="nucleotide sequence ID" value="NZ_JBHSMQ010000009.1"/>
</dbReference>
<dbReference type="Proteomes" id="UP001596052">
    <property type="component" value="Unassembled WGS sequence"/>
</dbReference>
<name>A0ABW0KX28_9BACT</name>
<reference evidence="2" key="1">
    <citation type="journal article" date="2019" name="Int. J. Syst. Evol. Microbiol.">
        <title>The Global Catalogue of Microorganisms (GCM) 10K type strain sequencing project: providing services to taxonomists for standard genome sequencing and annotation.</title>
        <authorList>
            <consortium name="The Broad Institute Genomics Platform"/>
            <consortium name="The Broad Institute Genome Sequencing Center for Infectious Disease"/>
            <person name="Wu L."/>
            <person name="Ma J."/>
        </authorList>
    </citation>
    <scope>NUCLEOTIDE SEQUENCE [LARGE SCALE GENOMIC DNA]</scope>
    <source>
        <strain evidence="2">CGMCC 4.1469</strain>
    </source>
</reference>